<comment type="caution">
    <text evidence="10">The sequence shown here is derived from an EMBL/GenBank/DDBJ whole genome shotgun (WGS) entry which is preliminary data.</text>
</comment>
<name>A0A5C7SYI5_THASP</name>
<dbReference type="EMBL" id="SSFD01000082">
    <property type="protein sequence ID" value="TXH87711.1"/>
    <property type="molecule type" value="Genomic_DNA"/>
</dbReference>
<keyword evidence="4 8" id="KW-0812">Transmembrane</keyword>
<sequence length="83" mass="8855">IVGAILTGVFAAPSLGGTGAEDFSIASQVWIQTWSVLVTIVWSAVVAFVAYKVADLLVGLRVPEDEERQGLDTTAHGETAYRY</sequence>
<dbReference type="GO" id="GO:0008519">
    <property type="term" value="F:ammonium channel activity"/>
    <property type="evidence" value="ECO:0007669"/>
    <property type="project" value="InterPro"/>
</dbReference>
<dbReference type="PANTHER" id="PTHR43029">
    <property type="entry name" value="AMMONIUM TRANSPORTER MEP2"/>
    <property type="match status" value="1"/>
</dbReference>
<comment type="similarity">
    <text evidence="2">Belongs to the ammonia transporter channel (TC 1.A.11.2) family.</text>
</comment>
<reference evidence="10 11" key="1">
    <citation type="submission" date="2018-09" db="EMBL/GenBank/DDBJ databases">
        <title>Metagenome Assembled Genomes from an Advanced Water Purification Facility.</title>
        <authorList>
            <person name="Stamps B.W."/>
            <person name="Spear J.R."/>
        </authorList>
    </citation>
    <scope>NUCLEOTIDE SEQUENCE [LARGE SCALE GENOMIC DNA]</scope>
    <source>
        <strain evidence="10">Bin_27_1</strain>
    </source>
</reference>
<dbReference type="Proteomes" id="UP000321192">
    <property type="component" value="Unassembled WGS sequence"/>
</dbReference>
<evidence type="ECO:0000256" key="2">
    <source>
        <dbReference type="ARBA" id="ARBA00005887"/>
    </source>
</evidence>
<keyword evidence="5 8" id="KW-1133">Transmembrane helix</keyword>
<evidence type="ECO:0000313" key="11">
    <source>
        <dbReference type="Proteomes" id="UP000321192"/>
    </source>
</evidence>
<accession>A0A5C7SYI5</accession>
<evidence type="ECO:0000256" key="4">
    <source>
        <dbReference type="ARBA" id="ARBA00022692"/>
    </source>
</evidence>
<dbReference type="InterPro" id="IPR001905">
    <property type="entry name" value="Ammonium_transpt"/>
</dbReference>
<keyword evidence="6 8" id="KW-0472">Membrane</keyword>
<keyword evidence="3" id="KW-0813">Transport</keyword>
<dbReference type="PANTHER" id="PTHR43029:SF10">
    <property type="entry name" value="AMMONIUM TRANSPORTER MEP2"/>
    <property type="match status" value="1"/>
</dbReference>
<organism evidence="10 11">
    <name type="scientific">Thauera aminoaromatica</name>
    <dbReference type="NCBI Taxonomy" id="164330"/>
    <lineage>
        <taxon>Bacteria</taxon>
        <taxon>Pseudomonadati</taxon>
        <taxon>Pseudomonadota</taxon>
        <taxon>Betaproteobacteria</taxon>
        <taxon>Rhodocyclales</taxon>
        <taxon>Zoogloeaceae</taxon>
        <taxon>Thauera</taxon>
    </lineage>
</organism>
<feature type="non-terminal residue" evidence="10">
    <location>
        <position position="1"/>
    </location>
</feature>
<evidence type="ECO:0000259" key="9">
    <source>
        <dbReference type="Pfam" id="PF00909"/>
    </source>
</evidence>
<evidence type="ECO:0000256" key="7">
    <source>
        <dbReference type="ARBA" id="ARBA00023177"/>
    </source>
</evidence>
<dbReference type="InterPro" id="IPR029020">
    <property type="entry name" value="Ammonium/urea_transptr"/>
</dbReference>
<dbReference type="SUPFAM" id="SSF111352">
    <property type="entry name" value="Ammonium transporter"/>
    <property type="match status" value="1"/>
</dbReference>
<evidence type="ECO:0000256" key="3">
    <source>
        <dbReference type="ARBA" id="ARBA00022448"/>
    </source>
</evidence>
<feature type="domain" description="Ammonium transporter AmtB-like" evidence="9">
    <location>
        <begin position="1"/>
        <end position="81"/>
    </location>
</feature>
<evidence type="ECO:0000256" key="1">
    <source>
        <dbReference type="ARBA" id="ARBA00004141"/>
    </source>
</evidence>
<dbReference type="AlphaFoldDB" id="A0A5C7SYI5"/>
<proteinExistence type="inferred from homology"/>
<keyword evidence="7" id="KW-0924">Ammonia transport</keyword>
<evidence type="ECO:0000256" key="8">
    <source>
        <dbReference type="SAM" id="Phobius"/>
    </source>
</evidence>
<gene>
    <name evidence="10" type="ORF">E6Q80_05910</name>
</gene>
<dbReference type="GO" id="GO:0005886">
    <property type="term" value="C:plasma membrane"/>
    <property type="evidence" value="ECO:0007669"/>
    <property type="project" value="TreeGrafter"/>
</dbReference>
<evidence type="ECO:0000256" key="6">
    <source>
        <dbReference type="ARBA" id="ARBA00023136"/>
    </source>
</evidence>
<protein>
    <submittedName>
        <fullName evidence="10">Ammonia channel protein</fullName>
    </submittedName>
</protein>
<comment type="subcellular location">
    <subcellularLocation>
        <location evidence="1">Membrane</location>
        <topology evidence="1">Multi-pass membrane protein</topology>
    </subcellularLocation>
</comment>
<evidence type="ECO:0000313" key="10">
    <source>
        <dbReference type="EMBL" id="TXH87711.1"/>
    </source>
</evidence>
<feature type="transmembrane region" description="Helical" evidence="8">
    <location>
        <begin position="30"/>
        <end position="51"/>
    </location>
</feature>
<dbReference type="InterPro" id="IPR024041">
    <property type="entry name" value="NH4_transpt_AmtB-like_dom"/>
</dbReference>
<evidence type="ECO:0000256" key="5">
    <source>
        <dbReference type="ARBA" id="ARBA00022989"/>
    </source>
</evidence>
<dbReference type="Pfam" id="PF00909">
    <property type="entry name" value="Ammonium_transp"/>
    <property type="match status" value="1"/>
</dbReference>
<dbReference type="Gene3D" id="1.10.3430.10">
    <property type="entry name" value="Ammonium transporter AmtB like domains"/>
    <property type="match status" value="1"/>
</dbReference>